<keyword evidence="6" id="KW-1185">Reference proteome</keyword>
<proteinExistence type="predicted"/>
<feature type="binding site" evidence="3">
    <location>
        <position position="223"/>
    </location>
    <ligand>
        <name>Zn(2+)</name>
        <dbReference type="ChEBI" id="CHEBI:29105"/>
    </ligand>
</feature>
<accession>A0ABN2ZEM3</accession>
<evidence type="ECO:0000256" key="3">
    <source>
        <dbReference type="PROSITE-ProRule" id="PRU00333"/>
    </source>
</evidence>
<dbReference type="Gene3D" id="3.20.20.330">
    <property type="entry name" value="Homocysteine-binding-like domain"/>
    <property type="match status" value="1"/>
</dbReference>
<evidence type="ECO:0000313" key="5">
    <source>
        <dbReference type="EMBL" id="GAA2141049.1"/>
    </source>
</evidence>
<feature type="binding site" evidence="3">
    <location>
        <position position="292"/>
    </location>
    <ligand>
        <name>Zn(2+)</name>
        <dbReference type="ChEBI" id="CHEBI:29105"/>
    </ligand>
</feature>
<name>A0ABN2ZEM3_9ACTN</name>
<evidence type="ECO:0000256" key="2">
    <source>
        <dbReference type="ARBA" id="ARBA00022679"/>
    </source>
</evidence>
<keyword evidence="3" id="KW-0862">Zinc</keyword>
<dbReference type="SUPFAM" id="SSF82282">
    <property type="entry name" value="Homocysteine S-methyltransferase"/>
    <property type="match status" value="1"/>
</dbReference>
<dbReference type="RefSeq" id="WP_344148867.1">
    <property type="nucleotide sequence ID" value="NZ_BAAAQR010000002.1"/>
</dbReference>
<keyword evidence="3" id="KW-0479">Metal-binding</keyword>
<dbReference type="InterPro" id="IPR036589">
    <property type="entry name" value="HCY_dom_sf"/>
</dbReference>
<dbReference type="Pfam" id="PF02574">
    <property type="entry name" value="S-methyl_trans"/>
    <property type="match status" value="1"/>
</dbReference>
<evidence type="ECO:0000259" key="4">
    <source>
        <dbReference type="PROSITE" id="PS50970"/>
    </source>
</evidence>
<protein>
    <submittedName>
        <fullName evidence="5">Homocysteine S-methyltransferase family protein</fullName>
    </submittedName>
</protein>
<feature type="binding site" evidence="3">
    <location>
        <position position="291"/>
    </location>
    <ligand>
        <name>Zn(2+)</name>
        <dbReference type="ChEBI" id="CHEBI:29105"/>
    </ligand>
</feature>
<feature type="domain" description="Hcy-binding" evidence="4">
    <location>
        <begin position="3"/>
        <end position="305"/>
    </location>
</feature>
<gene>
    <name evidence="5" type="ORF">GCM10009844_11250</name>
</gene>
<dbReference type="PROSITE" id="PS50970">
    <property type="entry name" value="HCY"/>
    <property type="match status" value="1"/>
</dbReference>
<evidence type="ECO:0000313" key="6">
    <source>
        <dbReference type="Proteomes" id="UP001501771"/>
    </source>
</evidence>
<evidence type="ECO:0000256" key="1">
    <source>
        <dbReference type="ARBA" id="ARBA00022603"/>
    </source>
</evidence>
<sequence>MNTTENLPWLSAGGYVSDGGLETDLIFNRGVDLPEFASFPLVEDDRGRGLLRDYYDGYAAVARRAGVGLTLESPTWRANPDWGARVGYDAAALDRVNRAAIGFLDQLRDSYADLEDVRIIGALGPRGDGYVAGERTDPDVAADYHRGQVESFAAAGVDVVAAYTITGPEEGIGIARAARQTGVPVLVGFTVETDGRLPDGTALRDAVALVEAEEAPDGFLVNCAHPTHITPALEDGEWLGRIVQVNPNASTLSHAELDAAEELDPGDLGLLTTSYDALRAQLPGLAVVGGCCGTDARHVAALWGV</sequence>
<keyword evidence="2 3" id="KW-0808">Transferase</keyword>
<comment type="caution">
    <text evidence="5">The sequence shown here is derived from an EMBL/GenBank/DDBJ whole genome shotgun (WGS) entry which is preliminary data.</text>
</comment>
<keyword evidence="1 3" id="KW-0489">Methyltransferase</keyword>
<comment type="cofactor">
    <cofactor evidence="3">
        <name>Zn(2+)</name>
        <dbReference type="ChEBI" id="CHEBI:29105"/>
    </cofactor>
</comment>
<reference evidence="5 6" key="1">
    <citation type="journal article" date="2019" name="Int. J. Syst. Evol. Microbiol.">
        <title>The Global Catalogue of Microorganisms (GCM) 10K type strain sequencing project: providing services to taxonomists for standard genome sequencing and annotation.</title>
        <authorList>
            <consortium name="The Broad Institute Genomics Platform"/>
            <consortium name="The Broad Institute Genome Sequencing Center for Infectious Disease"/>
            <person name="Wu L."/>
            <person name="Ma J."/>
        </authorList>
    </citation>
    <scope>NUCLEOTIDE SEQUENCE [LARGE SCALE GENOMIC DNA]</scope>
    <source>
        <strain evidence="5 6">JCM 16022</strain>
    </source>
</reference>
<dbReference type="Proteomes" id="UP001501771">
    <property type="component" value="Unassembled WGS sequence"/>
</dbReference>
<dbReference type="PANTHER" id="PTHR11103">
    <property type="entry name" value="SLR1189 PROTEIN"/>
    <property type="match status" value="1"/>
</dbReference>
<dbReference type="EMBL" id="BAAAQR010000002">
    <property type="protein sequence ID" value="GAA2141049.1"/>
    <property type="molecule type" value="Genomic_DNA"/>
</dbReference>
<organism evidence="5 6">
    <name type="scientific">Nocardioides koreensis</name>
    <dbReference type="NCBI Taxonomy" id="433651"/>
    <lineage>
        <taxon>Bacteria</taxon>
        <taxon>Bacillati</taxon>
        <taxon>Actinomycetota</taxon>
        <taxon>Actinomycetes</taxon>
        <taxon>Propionibacteriales</taxon>
        <taxon>Nocardioidaceae</taxon>
        <taxon>Nocardioides</taxon>
    </lineage>
</organism>
<dbReference type="PANTHER" id="PTHR11103:SF18">
    <property type="entry name" value="SLR1189 PROTEIN"/>
    <property type="match status" value="1"/>
</dbReference>
<dbReference type="InterPro" id="IPR003726">
    <property type="entry name" value="HCY_dom"/>
</dbReference>